<name>A0A2M8F2J0_9BACT</name>
<proteinExistence type="predicted"/>
<reference evidence="4" key="1">
    <citation type="submission" date="2017-09" db="EMBL/GenBank/DDBJ databases">
        <title>Depth-based differentiation of microbial function through sediment-hosted aquifers and enrichment of novel symbionts in the deep terrestrial subsurface.</title>
        <authorList>
            <person name="Probst A.J."/>
            <person name="Ladd B."/>
            <person name="Jarett J.K."/>
            <person name="Geller-Mcgrath D.E."/>
            <person name="Sieber C.M.K."/>
            <person name="Emerson J.B."/>
            <person name="Anantharaman K."/>
            <person name="Thomas B.C."/>
            <person name="Malmstrom R."/>
            <person name="Stieglmeier M."/>
            <person name="Klingl A."/>
            <person name="Woyke T."/>
            <person name="Ryan C.M."/>
            <person name="Banfield J.F."/>
        </authorList>
    </citation>
    <scope>NUCLEOTIDE SEQUENCE [LARGE SCALE GENOMIC DNA]</scope>
</reference>
<dbReference type="AlphaFoldDB" id="A0A2M8F2J0"/>
<dbReference type="Gene3D" id="3.10.350.10">
    <property type="entry name" value="LysM domain"/>
    <property type="match status" value="1"/>
</dbReference>
<dbReference type="Proteomes" id="UP000231383">
    <property type="component" value="Unassembled WGS sequence"/>
</dbReference>
<keyword evidence="1" id="KW-0472">Membrane</keyword>
<keyword evidence="1" id="KW-1133">Transmembrane helix</keyword>
<feature type="domain" description="LysM" evidence="2">
    <location>
        <begin position="131"/>
        <end position="178"/>
    </location>
</feature>
<feature type="transmembrane region" description="Helical" evidence="1">
    <location>
        <begin position="38"/>
        <end position="58"/>
    </location>
</feature>
<sequence length="180" mass="20108">MKIGMLQWDGMENTPEQDKTQVSIYKKKVQLLIRENRSFFITGLIALVFIVYVFFLQLGTQILASLKTNIAELFTFKAQDGDKITSPDLSNTLANIKIDNATPNQVPKDKELDINGQISAISSGRVTYTKNKYIVQRGDSLASIAQKVYGDKNAWVRIAQANNLASPDLIEVGMELVIPR</sequence>
<evidence type="ECO:0000259" key="2">
    <source>
        <dbReference type="PROSITE" id="PS51782"/>
    </source>
</evidence>
<evidence type="ECO:0000313" key="4">
    <source>
        <dbReference type="Proteomes" id="UP000231383"/>
    </source>
</evidence>
<accession>A0A2M8F2J0</accession>
<evidence type="ECO:0000256" key="1">
    <source>
        <dbReference type="SAM" id="Phobius"/>
    </source>
</evidence>
<dbReference type="InterPro" id="IPR036779">
    <property type="entry name" value="LysM_dom_sf"/>
</dbReference>
<dbReference type="SMART" id="SM00257">
    <property type="entry name" value="LysM"/>
    <property type="match status" value="1"/>
</dbReference>
<dbReference type="PROSITE" id="PS51782">
    <property type="entry name" value="LYSM"/>
    <property type="match status" value="1"/>
</dbReference>
<dbReference type="Pfam" id="PF01476">
    <property type="entry name" value="LysM"/>
    <property type="match status" value="1"/>
</dbReference>
<dbReference type="SUPFAM" id="SSF54106">
    <property type="entry name" value="LysM domain"/>
    <property type="match status" value="1"/>
</dbReference>
<dbReference type="CDD" id="cd00118">
    <property type="entry name" value="LysM"/>
    <property type="match status" value="1"/>
</dbReference>
<comment type="caution">
    <text evidence="3">The sequence shown here is derived from an EMBL/GenBank/DDBJ whole genome shotgun (WGS) entry which is preliminary data.</text>
</comment>
<dbReference type="InterPro" id="IPR018392">
    <property type="entry name" value="LysM"/>
</dbReference>
<keyword evidence="1" id="KW-0812">Transmembrane</keyword>
<organism evidence="3 4">
    <name type="scientific">Candidatus Roizmanbacteria bacterium CG_4_9_14_0_2_um_filter_39_13</name>
    <dbReference type="NCBI Taxonomy" id="1974839"/>
    <lineage>
        <taxon>Bacteria</taxon>
        <taxon>Candidatus Roizmaniibacteriota</taxon>
    </lineage>
</organism>
<evidence type="ECO:0000313" key="3">
    <source>
        <dbReference type="EMBL" id="PJC33497.1"/>
    </source>
</evidence>
<protein>
    <recommendedName>
        <fullName evidence="2">LysM domain-containing protein</fullName>
    </recommendedName>
</protein>
<gene>
    <name evidence="3" type="ORF">CO051_01420</name>
</gene>
<dbReference type="EMBL" id="PFSC01000039">
    <property type="protein sequence ID" value="PJC33497.1"/>
    <property type="molecule type" value="Genomic_DNA"/>
</dbReference>